<evidence type="ECO:0000313" key="1">
    <source>
        <dbReference type="EMBL" id="CAG8975717.1"/>
    </source>
</evidence>
<comment type="caution">
    <text evidence="1">The sequence shown here is derived from an EMBL/GenBank/DDBJ whole genome shotgun (WGS) entry which is preliminary data.</text>
</comment>
<evidence type="ECO:0000313" key="2">
    <source>
        <dbReference type="Proteomes" id="UP000701801"/>
    </source>
</evidence>
<dbReference type="EMBL" id="CAJVRM010000148">
    <property type="protein sequence ID" value="CAG8975717.1"/>
    <property type="molecule type" value="Genomic_DNA"/>
</dbReference>
<sequence>MSTTPQTTTNTKYSHQLLIGLHLYALRYEQLTQDTASPQHNPADIQLLLTEMVKLVKMIRTRNVSREVLLKFYEEHGGG</sequence>
<reference evidence="1" key="1">
    <citation type="submission" date="2021-07" db="EMBL/GenBank/DDBJ databases">
        <authorList>
            <person name="Durling M."/>
        </authorList>
    </citation>
    <scope>NUCLEOTIDE SEQUENCE</scope>
</reference>
<protein>
    <submittedName>
        <fullName evidence="1">Uncharacterized protein</fullName>
    </submittedName>
</protein>
<proteinExistence type="predicted"/>
<name>A0A9N9LMD9_9HELO</name>
<dbReference type="AlphaFoldDB" id="A0A9N9LMD9"/>
<dbReference type="OrthoDB" id="10350057at2759"/>
<accession>A0A9N9LMD9</accession>
<gene>
    <name evidence="1" type="ORF">HYALB_00009124</name>
</gene>
<keyword evidence="2" id="KW-1185">Reference proteome</keyword>
<organism evidence="1 2">
    <name type="scientific">Hymenoscyphus albidus</name>
    <dbReference type="NCBI Taxonomy" id="595503"/>
    <lineage>
        <taxon>Eukaryota</taxon>
        <taxon>Fungi</taxon>
        <taxon>Dikarya</taxon>
        <taxon>Ascomycota</taxon>
        <taxon>Pezizomycotina</taxon>
        <taxon>Leotiomycetes</taxon>
        <taxon>Helotiales</taxon>
        <taxon>Helotiaceae</taxon>
        <taxon>Hymenoscyphus</taxon>
    </lineage>
</organism>
<dbReference type="Proteomes" id="UP000701801">
    <property type="component" value="Unassembled WGS sequence"/>
</dbReference>